<evidence type="ECO:0000313" key="10">
    <source>
        <dbReference type="EMBL" id="SIR21916.1"/>
    </source>
</evidence>
<dbReference type="GO" id="GO:0005886">
    <property type="term" value="C:plasma membrane"/>
    <property type="evidence" value="ECO:0007669"/>
    <property type="project" value="UniProtKB-SubCell"/>
</dbReference>
<dbReference type="PANTHER" id="PTHR43790">
    <property type="entry name" value="CARBOHYDRATE TRANSPORT ATP-BINDING PROTEIN MG119-RELATED"/>
    <property type="match status" value="1"/>
</dbReference>
<protein>
    <submittedName>
        <fullName evidence="10">Nucleoside ABC transporter ATP-binding protein</fullName>
    </submittedName>
</protein>
<evidence type="ECO:0000256" key="2">
    <source>
        <dbReference type="ARBA" id="ARBA00022448"/>
    </source>
</evidence>
<dbReference type="RefSeq" id="WP_076545504.1">
    <property type="nucleotide sequence ID" value="NZ_FTNC01000016.1"/>
</dbReference>
<evidence type="ECO:0000256" key="4">
    <source>
        <dbReference type="ARBA" id="ARBA00022737"/>
    </source>
</evidence>
<dbReference type="SMART" id="SM00382">
    <property type="entry name" value="AAA"/>
    <property type="match status" value="1"/>
</dbReference>
<dbReference type="PROSITE" id="PS50893">
    <property type="entry name" value="ABC_TRANSPORTER_2"/>
    <property type="match status" value="2"/>
</dbReference>
<dbReference type="Pfam" id="PF00005">
    <property type="entry name" value="ABC_tran"/>
    <property type="match status" value="2"/>
</dbReference>
<evidence type="ECO:0000256" key="8">
    <source>
        <dbReference type="ARBA" id="ARBA00023136"/>
    </source>
</evidence>
<dbReference type="Proteomes" id="UP000185669">
    <property type="component" value="Unassembled WGS sequence"/>
</dbReference>
<feature type="domain" description="ABC transporter" evidence="9">
    <location>
        <begin position="257"/>
        <end position="501"/>
    </location>
</feature>
<dbReference type="PROSITE" id="PS00211">
    <property type="entry name" value="ABC_TRANSPORTER_1"/>
    <property type="match status" value="1"/>
</dbReference>
<organism evidence="10 11">
    <name type="scientific">Halanaerobium kushneri</name>
    <dbReference type="NCBI Taxonomy" id="56779"/>
    <lineage>
        <taxon>Bacteria</taxon>
        <taxon>Bacillati</taxon>
        <taxon>Bacillota</taxon>
        <taxon>Clostridia</taxon>
        <taxon>Halanaerobiales</taxon>
        <taxon>Halanaerobiaceae</taxon>
        <taxon>Halanaerobium</taxon>
    </lineage>
</organism>
<evidence type="ECO:0000256" key="7">
    <source>
        <dbReference type="ARBA" id="ARBA00022967"/>
    </source>
</evidence>
<accession>A0A1N6Z542</accession>
<dbReference type="PANTHER" id="PTHR43790:SF4">
    <property type="entry name" value="GUANOSINE IMPORT ATP-BINDING PROTEIN NUPO"/>
    <property type="match status" value="1"/>
</dbReference>
<evidence type="ECO:0000256" key="1">
    <source>
        <dbReference type="ARBA" id="ARBA00004202"/>
    </source>
</evidence>
<dbReference type="CDD" id="cd03216">
    <property type="entry name" value="ABC_Carb_Monos_I"/>
    <property type="match status" value="1"/>
</dbReference>
<gene>
    <name evidence="10" type="ORF">SAMN05421834_11657</name>
</gene>
<dbReference type="InterPro" id="IPR003439">
    <property type="entry name" value="ABC_transporter-like_ATP-bd"/>
</dbReference>
<keyword evidence="5" id="KW-0547">Nucleotide-binding</keyword>
<evidence type="ECO:0000259" key="9">
    <source>
        <dbReference type="PROSITE" id="PS50893"/>
    </source>
</evidence>
<keyword evidence="2" id="KW-0813">Transport</keyword>
<keyword evidence="7" id="KW-1278">Translocase</keyword>
<dbReference type="GO" id="GO:0016887">
    <property type="term" value="F:ATP hydrolysis activity"/>
    <property type="evidence" value="ECO:0007669"/>
    <property type="project" value="InterPro"/>
</dbReference>
<dbReference type="Gene3D" id="3.40.50.300">
    <property type="entry name" value="P-loop containing nucleotide triphosphate hydrolases"/>
    <property type="match status" value="2"/>
</dbReference>
<dbReference type="InterPro" id="IPR003593">
    <property type="entry name" value="AAA+_ATPase"/>
</dbReference>
<sequence length="507" mass="56397">MQKRKKAFVEMKNIKKVFPGVIANDNISLKINNGEVVSLLGENGAGKTTLMKILYGMHQADAGTIIVEDREVKINSPHRARELGIGMIHQHFTLVPVNTVVENIMLPLKGKYQPENMKKQINNIGKKYGLNVDPEALISDLPVGFQQRVEIIKALIGNSKLLIMDEPTAVLTPQETERLFDFIREYKSEGNSVIFITHKLNEVMEISDRIVVLRDGKKIGSISKNEADKKRLTKMMIGRDFDFGIEKIKSQTGEKILEIENIFLSSEKRGQILNGLSLTIKAGEIFGVAGVSGNGQEELAEAVAGLKKIDQGDILLDGKSIKNCSVQQIINRGVGYIPADRHRVGLVLDMDLEENLILKSTYNRDYYKYLLFNKERLAENAESKIKDFDIKTASTKSSVRSLSGGNQQKAIIAREVSVGKKLLIASQPTRGLDFGAADYVKKTLESEKRNGKAILLFSNELSEIMELSDRIGVIYEGKIMETFAREDAQIDKIGLLMTGVRGEKSGD</sequence>
<dbReference type="STRING" id="56779.SAMN05421834_11657"/>
<name>A0A1N6Z542_9FIRM</name>
<keyword evidence="6 10" id="KW-0067">ATP-binding</keyword>
<dbReference type="FunFam" id="3.40.50.300:FF:000127">
    <property type="entry name" value="Ribose import ATP-binding protein RbsA"/>
    <property type="match status" value="1"/>
</dbReference>
<dbReference type="GO" id="GO:0005524">
    <property type="term" value="F:ATP binding"/>
    <property type="evidence" value="ECO:0007669"/>
    <property type="project" value="UniProtKB-KW"/>
</dbReference>
<dbReference type="CDD" id="cd03215">
    <property type="entry name" value="ABC_Carb_Monos_II"/>
    <property type="match status" value="1"/>
</dbReference>
<dbReference type="InterPro" id="IPR027417">
    <property type="entry name" value="P-loop_NTPase"/>
</dbReference>
<dbReference type="OrthoDB" id="9771863at2"/>
<keyword evidence="3" id="KW-1003">Cell membrane</keyword>
<comment type="subcellular location">
    <subcellularLocation>
        <location evidence="1">Cell membrane</location>
        <topology evidence="1">Peripheral membrane protein</topology>
    </subcellularLocation>
</comment>
<feature type="domain" description="ABC transporter" evidence="9">
    <location>
        <begin position="9"/>
        <end position="240"/>
    </location>
</feature>
<reference evidence="11" key="1">
    <citation type="submission" date="2017-01" db="EMBL/GenBank/DDBJ databases">
        <authorList>
            <person name="Varghese N."/>
            <person name="Submissions S."/>
        </authorList>
    </citation>
    <scope>NUCLEOTIDE SEQUENCE [LARGE SCALE GENOMIC DNA]</scope>
    <source>
        <strain evidence="11">ATCC 700103</strain>
    </source>
</reference>
<keyword evidence="11" id="KW-1185">Reference proteome</keyword>
<dbReference type="InterPro" id="IPR017871">
    <property type="entry name" value="ABC_transporter-like_CS"/>
</dbReference>
<evidence type="ECO:0000256" key="3">
    <source>
        <dbReference type="ARBA" id="ARBA00022475"/>
    </source>
</evidence>
<dbReference type="InterPro" id="IPR050107">
    <property type="entry name" value="ABC_carbohydrate_import_ATPase"/>
</dbReference>
<dbReference type="AlphaFoldDB" id="A0A1N6Z542"/>
<evidence type="ECO:0000256" key="6">
    <source>
        <dbReference type="ARBA" id="ARBA00022840"/>
    </source>
</evidence>
<evidence type="ECO:0000256" key="5">
    <source>
        <dbReference type="ARBA" id="ARBA00022741"/>
    </source>
</evidence>
<keyword evidence="4" id="KW-0677">Repeat</keyword>
<proteinExistence type="predicted"/>
<keyword evidence="8" id="KW-0472">Membrane</keyword>
<dbReference type="SUPFAM" id="SSF52540">
    <property type="entry name" value="P-loop containing nucleoside triphosphate hydrolases"/>
    <property type="match status" value="2"/>
</dbReference>
<dbReference type="EMBL" id="FTNC01000016">
    <property type="protein sequence ID" value="SIR21916.1"/>
    <property type="molecule type" value="Genomic_DNA"/>
</dbReference>
<evidence type="ECO:0000313" key="11">
    <source>
        <dbReference type="Proteomes" id="UP000185669"/>
    </source>
</evidence>